<gene>
    <name evidence="4" type="ORF">H0921_12660</name>
</gene>
<feature type="domain" description="HIT" evidence="3">
    <location>
        <begin position="8"/>
        <end position="112"/>
    </location>
</feature>
<accession>A0A7V9ACD1</accession>
<proteinExistence type="predicted"/>
<comment type="caution">
    <text evidence="4">The sequence shown here is derived from an EMBL/GenBank/DDBJ whole genome shotgun (WGS) entry which is preliminary data.</text>
</comment>
<organism evidence="4 5">
    <name type="scientific">Thermogemmata fonticola</name>
    <dbReference type="NCBI Taxonomy" id="2755323"/>
    <lineage>
        <taxon>Bacteria</taxon>
        <taxon>Pseudomonadati</taxon>
        <taxon>Planctomycetota</taxon>
        <taxon>Planctomycetia</taxon>
        <taxon>Gemmatales</taxon>
        <taxon>Gemmataceae</taxon>
        <taxon>Thermogemmata</taxon>
    </lineage>
</organism>
<feature type="short sequence motif" description="Histidine triad motif" evidence="1">
    <location>
        <begin position="97"/>
        <end position="101"/>
    </location>
</feature>
<dbReference type="PROSITE" id="PS51084">
    <property type="entry name" value="HIT_2"/>
    <property type="match status" value="1"/>
</dbReference>
<dbReference type="AlphaFoldDB" id="A0A7V9ACD1"/>
<dbReference type="PANTHER" id="PTHR46648:SF1">
    <property type="entry name" value="ADENOSINE 5'-MONOPHOSPHORAMIDASE HNT1"/>
    <property type="match status" value="1"/>
</dbReference>
<dbReference type="RefSeq" id="WP_194538643.1">
    <property type="nucleotide sequence ID" value="NZ_JACEFB010000009.1"/>
</dbReference>
<evidence type="ECO:0000313" key="5">
    <source>
        <dbReference type="Proteomes" id="UP000542342"/>
    </source>
</evidence>
<evidence type="ECO:0000256" key="1">
    <source>
        <dbReference type="PROSITE-ProRule" id="PRU00464"/>
    </source>
</evidence>
<feature type="compositionally biased region" description="Basic and acidic residues" evidence="2">
    <location>
        <begin position="150"/>
        <end position="165"/>
    </location>
</feature>
<dbReference type="InterPro" id="IPR011146">
    <property type="entry name" value="HIT-like"/>
</dbReference>
<dbReference type="Proteomes" id="UP000542342">
    <property type="component" value="Unassembled WGS sequence"/>
</dbReference>
<dbReference type="EMBL" id="JACEFB010000009">
    <property type="protein sequence ID" value="MBA2227013.1"/>
    <property type="molecule type" value="Genomic_DNA"/>
</dbReference>
<feature type="compositionally biased region" description="Basic and acidic residues" evidence="2">
    <location>
        <begin position="173"/>
        <end position="184"/>
    </location>
</feature>
<feature type="region of interest" description="Disordered" evidence="2">
    <location>
        <begin position="148"/>
        <end position="184"/>
    </location>
</feature>
<sequence>MSEPSSCPLCAALADPQQHWGARQVWAFPHSVAVLGPWQYYTGYCLLVSREHVTELSQLGARRTPFLEEMALLAEAIEACFQPHKLNYELLGNQVPHLHWHLFPRYADDPQSRQPVWLALNRAENEPQERHRLEAGFLPPSESVARLQRWLREHGAPRGSERESEADGGAAEPQKRRGSGEPVP</sequence>
<dbReference type="SUPFAM" id="SSF54197">
    <property type="entry name" value="HIT-like"/>
    <property type="match status" value="1"/>
</dbReference>
<dbReference type="InterPro" id="IPR001310">
    <property type="entry name" value="Histidine_triad_HIT"/>
</dbReference>
<keyword evidence="5" id="KW-1185">Reference proteome</keyword>
<protein>
    <submittedName>
        <fullName evidence="4">HIT family protein</fullName>
    </submittedName>
</protein>
<evidence type="ECO:0000256" key="2">
    <source>
        <dbReference type="SAM" id="MobiDB-lite"/>
    </source>
</evidence>
<dbReference type="PANTHER" id="PTHR46648">
    <property type="entry name" value="HIT FAMILY PROTEIN 1"/>
    <property type="match status" value="1"/>
</dbReference>
<dbReference type="GO" id="GO:0009117">
    <property type="term" value="P:nucleotide metabolic process"/>
    <property type="evidence" value="ECO:0007669"/>
    <property type="project" value="TreeGrafter"/>
</dbReference>
<evidence type="ECO:0000259" key="3">
    <source>
        <dbReference type="PROSITE" id="PS51084"/>
    </source>
</evidence>
<name>A0A7V9ACD1_9BACT</name>
<dbReference type="Pfam" id="PF01230">
    <property type="entry name" value="HIT"/>
    <property type="match status" value="1"/>
</dbReference>
<evidence type="ECO:0000313" key="4">
    <source>
        <dbReference type="EMBL" id="MBA2227013.1"/>
    </source>
</evidence>
<dbReference type="GO" id="GO:0003824">
    <property type="term" value="F:catalytic activity"/>
    <property type="evidence" value="ECO:0007669"/>
    <property type="project" value="InterPro"/>
</dbReference>
<dbReference type="Gene3D" id="3.30.428.10">
    <property type="entry name" value="HIT-like"/>
    <property type="match status" value="1"/>
</dbReference>
<dbReference type="InterPro" id="IPR036265">
    <property type="entry name" value="HIT-like_sf"/>
</dbReference>
<reference evidence="4 5" key="1">
    <citation type="submission" date="2020-07" db="EMBL/GenBank/DDBJ databases">
        <title>Thermogemmata thermophila gen. nov., sp. nov., a novel moderate thermophilic planctomycete from a Kamchatka hot spring.</title>
        <authorList>
            <person name="Elcheninov A.G."/>
            <person name="Podosokorskaya O.A."/>
            <person name="Kovaleva O.L."/>
            <person name="Novikov A."/>
            <person name="Bonch-Osmolovskaya E.A."/>
            <person name="Toshchakov S.V."/>
            <person name="Kublanov I.V."/>
        </authorList>
    </citation>
    <scope>NUCLEOTIDE SEQUENCE [LARGE SCALE GENOMIC DNA]</scope>
    <source>
        <strain evidence="4 5">2918</strain>
    </source>
</reference>